<accession>A0A0N1P215</accession>
<gene>
    <name evidence="4" type="ORF">AB675_1728</name>
</gene>
<evidence type="ECO:0000313" key="4">
    <source>
        <dbReference type="EMBL" id="KPI43125.1"/>
    </source>
</evidence>
<protein>
    <submittedName>
        <fullName evidence="4">Retinol dehydrogenase 12</fullName>
    </submittedName>
</protein>
<evidence type="ECO:0000313" key="5">
    <source>
        <dbReference type="Proteomes" id="UP000038010"/>
    </source>
</evidence>
<reference evidence="4 5" key="1">
    <citation type="submission" date="2015-06" db="EMBL/GenBank/DDBJ databases">
        <title>Draft genome of the ant-associated black yeast Phialophora attae CBS 131958.</title>
        <authorList>
            <person name="Moreno L.F."/>
            <person name="Stielow B.J."/>
            <person name="de Hoog S."/>
            <person name="Vicente V.A."/>
            <person name="Weiss V.A."/>
            <person name="de Vries M."/>
            <person name="Cruz L.M."/>
            <person name="Souza E.M."/>
        </authorList>
    </citation>
    <scope>NUCLEOTIDE SEQUENCE [LARGE SCALE GENOMIC DNA]</scope>
    <source>
        <strain evidence="4 5">CBS 131958</strain>
    </source>
</reference>
<proteinExistence type="inferred from homology"/>
<keyword evidence="2" id="KW-0521">NADP</keyword>
<keyword evidence="3" id="KW-0560">Oxidoreductase</keyword>
<dbReference type="InterPro" id="IPR036291">
    <property type="entry name" value="NAD(P)-bd_dom_sf"/>
</dbReference>
<keyword evidence="5" id="KW-1185">Reference proteome</keyword>
<dbReference type="PRINTS" id="PR00081">
    <property type="entry name" value="GDHRDH"/>
</dbReference>
<evidence type="ECO:0000256" key="3">
    <source>
        <dbReference type="ARBA" id="ARBA00023002"/>
    </source>
</evidence>
<dbReference type="GeneID" id="28733519"/>
<dbReference type="STRING" id="1664694.A0A0N1P215"/>
<evidence type="ECO:0000256" key="2">
    <source>
        <dbReference type="ARBA" id="ARBA00022857"/>
    </source>
</evidence>
<name>A0A0N1P215_9EURO</name>
<dbReference type="InterPro" id="IPR002347">
    <property type="entry name" value="SDR_fam"/>
</dbReference>
<organism evidence="4 5">
    <name type="scientific">Cyphellophora attinorum</name>
    <dbReference type="NCBI Taxonomy" id="1664694"/>
    <lineage>
        <taxon>Eukaryota</taxon>
        <taxon>Fungi</taxon>
        <taxon>Dikarya</taxon>
        <taxon>Ascomycota</taxon>
        <taxon>Pezizomycotina</taxon>
        <taxon>Eurotiomycetes</taxon>
        <taxon>Chaetothyriomycetidae</taxon>
        <taxon>Chaetothyriales</taxon>
        <taxon>Cyphellophoraceae</taxon>
        <taxon>Cyphellophora</taxon>
    </lineage>
</organism>
<dbReference type="VEuPathDB" id="FungiDB:AB675_1728"/>
<dbReference type="Gene3D" id="3.40.50.720">
    <property type="entry name" value="NAD(P)-binding Rossmann-like Domain"/>
    <property type="match status" value="1"/>
</dbReference>
<dbReference type="PANTHER" id="PTHR24320:SF252">
    <property type="entry name" value="DEHYDROGENASE_REDUCTASE FAMILY PROTEIN, PUTATIVE (AFU_ORTHOLOGUE AFUA_3G08550)-RELATED"/>
    <property type="match status" value="1"/>
</dbReference>
<dbReference type="Pfam" id="PF00106">
    <property type="entry name" value="adh_short"/>
    <property type="match status" value="1"/>
</dbReference>
<sequence length="322" mass="35605">MGTTPPLLKYFRSQLLTQLPQPKKSFAGQTVIITGSSSGLGFEAAQHIVRLGVSKLIVAVRNLDKGRAAAESIAAATGRRDVIEVWALDQADYASVKTFANRCQKLERLDVVVANAGTHCHGPFSLAESNERTITVNVISTLLLSLLLLPKLRSTAVQHKCNTVLTFVGSFVHWMTEFHESKANSILEELRNEKAARMHERYEVSKLMLLLCFRQLATELTQPVAGRLTTSIVNPGSVKTPMARANPDLLIRLLYHPVFRSTEVGSRTLAHAAEGHLDTQGQYLCDCKPSPELVRGREVQEKVWTELTAEWEKIAPGVMKNI</sequence>
<dbReference type="GO" id="GO:0016491">
    <property type="term" value="F:oxidoreductase activity"/>
    <property type="evidence" value="ECO:0007669"/>
    <property type="project" value="UniProtKB-KW"/>
</dbReference>
<comment type="caution">
    <text evidence="4">The sequence shown here is derived from an EMBL/GenBank/DDBJ whole genome shotgun (WGS) entry which is preliminary data.</text>
</comment>
<dbReference type="OrthoDB" id="542013at2759"/>
<dbReference type="EMBL" id="LFJN01000006">
    <property type="protein sequence ID" value="KPI43125.1"/>
    <property type="molecule type" value="Genomic_DNA"/>
</dbReference>
<dbReference type="Proteomes" id="UP000038010">
    <property type="component" value="Unassembled WGS sequence"/>
</dbReference>
<dbReference type="RefSeq" id="XP_018003088.1">
    <property type="nucleotide sequence ID" value="XM_018141639.1"/>
</dbReference>
<dbReference type="AlphaFoldDB" id="A0A0N1P215"/>
<dbReference type="SUPFAM" id="SSF51735">
    <property type="entry name" value="NAD(P)-binding Rossmann-fold domains"/>
    <property type="match status" value="1"/>
</dbReference>
<evidence type="ECO:0000256" key="1">
    <source>
        <dbReference type="ARBA" id="ARBA00006484"/>
    </source>
</evidence>
<dbReference type="PANTHER" id="PTHR24320">
    <property type="entry name" value="RETINOL DEHYDROGENASE"/>
    <property type="match status" value="1"/>
</dbReference>
<comment type="similarity">
    <text evidence="1">Belongs to the short-chain dehydrogenases/reductases (SDR) family.</text>
</comment>